<evidence type="ECO:0000313" key="1">
    <source>
        <dbReference type="EMBL" id="OJA19167.1"/>
    </source>
</evidence>
<sequence>MLKALDNDLNISPATVNVALSYCVSELTKVPESHTTWRYISIKILLT</sequence>
<name>A0A1J8QET0_9AGAM</name>
<comment type="caution">
    <text evidence="1">The sequence shown here is derived from an EMBL/GenBank/DDBJ whole genome shotgun (WGS) entry which is preliminary data.</text>
</comment>
<organism evidence="1 2">
    <name type="scientific">Rhizopogon vesiculosus</name>
    <dbReference type="NCBI Taxonomy" id="180088"/>
    <lineage>
        <taxon>Eukaryota</taxon>
        <taxon>Fungi</taxon>
        <taxon>Dikarya</taxon>
        <taxon>Basidiomycota</taxon>
        <taxon>Agaricomycotina</taxon>
        <taxon>Agaricomycetes</taxon>
        <taxon>Agaricomycetidae</taxon>
        <taxon>Boletales</taxon>
        <taxon>Suillineae</taxon>
        <taxon>Rhizopogonaceae</taxon>
        <taxon>Rhizopogon</taxon>
    </lineage>
</organism>
<dbReference type="OrthoDB" id="10504422at2759"/>
<dbReference type="Proteomes" id="UP000183567">
    <property type="component" value="Unassembled WGS sequence"/>
</dbReference>
<dbReference type="EMBL" id="LVVM01001157">
    <property type="protein sequence ID" value="OJA19167.1"/>
    <property type="molecule type" value="Genomic_DNA"/>
</dbReference>
<proteinExistence type="predicted"/>
<keyword evidence="2" id="KW-1185">Reference proteome</keyword>
<protein>
    <submittedName>
        <fullName evidence="1">Uncharacterized protein</fullName>
    </submittedName>
</protein>
<evidence type="ECO:0000313" key="2">
    <source>
        <dbReference type="Proteomes" id="UP000183567"/>
    </source>
</evidence>
<dbReference type="AlphaFoldDB" id="A0A1J8QET0"/>
<gene>
    <name evidence="1" type="ORF">AZE42_14205</name>
</gene>
<reference evidence="1 2" key="1">
    <citation type="submission" date="2016-03" db="EMBL/GenBank/DDBJ databases">
        <title>Comparative genomics of the ectomycorrhizal sister species Rhizopogon vinicolor and Rhizopogon vesiculosus (Basidiomycota: Boletales) reveals a divergence of the mating type B locus.</title>
        <authorList>
            <person name="Mujic A.B."/>
            <person name="Kuo A."/>
            <person name="Tritt A."/>
            <person name="Lipzen A."/>
            <person name="Chen C."/>
            <person name="Johnson J."/>
            <person name="Sharma A."/>
            <person name="Barry K."/>
            <person name="Grigoriev I.V."/>
            <person name="Spatafora J.W."/>
        </authorList>
    </citation>
    <scope>NUCLEOTIDE SEQUENCE [LARGE SCALE GENOMIC DNA]</scope>
    <source>
        <strain evidence="1 2">AM-OR11-056</strain>
    </source>
</reference>
<accession>A0A1J8QET0</accession>